<name>A0ABQ1R0D9_9FLAO</name>
<reference evidence="3" key="1">
    <citation type="journal article" date="2019" name="Int. J. Syst. Evol. Microbiol.">
        <title>The Global Catalogue of Microorganisms (GCM) 10K type strain sequencing project: providing services to taxonomists for standard genome sequencing and annotation.</title>
        <authorList>
            <consortium name="The Broad Institute Genomics Platform"/>
            <consortium name="The Broad Institute Genome Sequencing Center for Infectious Disease"/>
            <person name="Wu L."/>
            <person name="Ma J."/>
        </authorList>
    </citation>
    <scope>NUCLEOTIDE SEQUENCE [LARGE SCALE GENOMIC DNA]</scope>
    <source>
        <strain evidence="3">CGMCC 1.12606</strain>
    </source>
</reference>
<dbReference type="EMBL" id="BMFH01000001">
    <property type="protein sequence ID" value="GGD51507.1"/>
    <property type="molecule type" value="Genomic_DNA"/>
</dbReference>
<keyword evidence="1" id="KW-0812">Transmembrane</keyword>
<protein>
    <recommendedName>
        <fullName evidence="4">DUF3185 family protein</fullName>
    </recommendedName>
</protein>
<evidence type="ECO:0000313" key="2">
    <source>
        <dbReference type="EMBL" id="GGD51507.1"/>
    </source>
</evidence>
<organism evidence="2 3">
    <name type="scientific">Muriicola marianensis</name>
    <dbReference type="NCBI Taxonomy" id="1324801"/>
    <lineage>
        <taxon>Bacteria</taxon>
        <taxon>Pseudomonadati</taxon>
        <taxon>Bacteroidota</taxon>
        <taxon>Flavobacteriia</taxon>
        <taxon>Flavobacteriales</taxon>
        <taxon>Flavobacteriaceae</taxon>
        <taxon>Muriicola</taxon>
    </lineage>
</organism>
<evidence type="ECO:0008006" key="4">
    <source>
        <dbReference type="Google" id="ProtNLM"/>
    </source>
</evidence>
<feature type="transmembrane region" description="Helical" evidence="1">
    <location>
        <begin position="60"/>
        <end position="78"/>
    </location>
</feature>
<dbReference type="Proteomes" id="UP000625780">
    <property type="component" value="Unassembled WGS sequence"/>
</dbReference>
<keyword evidence="3" id="KW-1185">Reference proteome</keyword>
<gene>
    <name evidence="2" type="ORF">GCM10011361_17790</name>
</gene>
<sequence>MSNHRTTKNKLMKRIIGILLLVLAVYLGYTGITKFSDSTSSVDVLGVELKAENTQEKNTSYLYIGFAVIAAIGGIVLAKSDSK</sequence>
<keyword evidence="1" id="KW-1133">Transmembrane helix</keyword>
<evidence type="ECO:0000313" key="3">
    <source>
        <dbReference type="Proteomes" id="UP000625780"/>
    </source>
</evidence>
<comment type="caution">
    <text evidence="2">The sequence shown here is derived from an EMBL/GenBank/DDBJ whole genome shotgun (WGS) entry which is preliminary data.</text>
</comment>
<proteinExistence type="predicted"/>
<accession>A0ABQ1R0D9</accession>
<evidence type="ECO:0000256" key="1">
    <source>
        <dbReference type="SAM" id="Phobius"/>
    </source>
</evidence>
<keyword evidence="1" id="KW-0472">Membrane</keyword>